<dbReference type="AlphaFoldDB" id="Q1N049"/>
<dbReference type="Gene3D" id="3.40.50.1820">
    <property type="entry name" value="alpha/beta hydrolase"/>
    <property type="match status" value="1"/>
</dbReference>
<keyword evidence="2" id="KW-0449">Lipoprotein</keyword>
<accession>Q1N049</accession>
<dbReference type="OrthoDB" id="9798884at2"/>
<dbReference type="Pfam" id="PF12146">
    <property type="entry name" value="Hydrolase_4"/>
    <property type="match status" value="1"/>
</dbReference>
<sequence length="277" mass="31682">MQRPLVVCLLLLLAGCGNLTSLMFYPSKKLPVMPDRLGNEYQEVWHQAADGTKLYSWWLPAHLKENEEAKGSIVFLHGNAQNISYHQLSVNWLPEQGYNVFLLGYRQFGKSEGLANLPNVYQDVHSGLSWVIEHGDSDRIFILGQSMGATLAVYGLASYEHKQEVDALVLDAAFHSYPEMAAHAMASNWLTWLLQLPAYSITDQYDPDQWINQRNDIPLMMLHSPDDQIVPYEFGRRLFEAADEPKTWLNSQEKHIASFNFKHVRKALLDYLESLSK</sequence>
<evidence type="ECO:0000313" key="2">
    <source>
        <dbReference type="EMBL" id="EAT11668.1"/>
    </source>
</evidence>
<keyword evidence="3" id="KW-1185">Reference proteome</keyword>
<feature type="domain" description="Serine aminopeptidase S33" evidence="1">
    <location>
        <begin position="68"/>
        <end position="196"/>
    </location>
</feature>
<dbReference type="STRING" id="207949.RED65_08264"/>
<organism evidence="2 3">
    <name type="scientific">Bermanella marisrubri</name>
    <dbReference type="NCBI Taxonomy" id="207949"/>
    <lineage>
        <taxon>Bacteria</taxon>
        <taxon>Pseudomonadati</taxon>
        <taxon>Pseudomonadota</taxon>
        <taxon>Gammaproteobacteria</taxon>
        <taxon>Oceanospirillales</taxon>
        <taxon>Oceanospirillaceae</taxon>
        <taxon>Bermanella</taxon>
    </lineage>
</organism>
<reference evidence="2 3" key="1">
    <citation type="submission" date="2006-03" db="EMBL/GenBank/DDBJ databases">
        <authorList>
            <person name="Pinhassi J."/>
            <person name="Pedros-Alio C."/>
            <person name="Ferriera S."/>
            <person name="Johnson J."/>
            <person name="Kravitz S."/>
            <person name="Halpern A."/>
            <person name="Remington K."/>
            <person name="Beeson K."/>
            <person name="Tran B."/>
            <person name="Rogers Y.-H."/>
            <person name="Friedman R."/>
            <person name="Venter J.C."/>
        </authorList>
    </citation>
    <scope>NUCLEOTIDE SEQUENCE [LARGE SCALE GENOMIC DNA]</scope>
    <source>
        <strain evidence="2 3">RED65</strain>
    </source>
</reference>
<dbReference type="InterPro" id="IPR022742">
    <property type="entry name" value="Hydrolase_4"/>
</dbReference>
<dbReference type="PROSITE" id="PS51257">
    <property type="entry name" value="PROKAR_LIPOPROTEIN"/>
    <property type="match status" value="1"/>
</dbReference>
<dbReference type="ESTHER" id="9gamm-q1n049">
    <property type="family name" value="ABHD13-BEM46"/>
</dbReference>
<comment type="caution">
    <text evidence="2">The sequence shown here is derived from an EMBL/GenBank/DDBJ whole genome shotgun (WGS) entry which is preliminary data.</text>
</comment>
<dbReference type="Proteomes" id="UP000004263">
    <property type="component" value="Unassembled WGS sequence"/>
</dbReference>
<evidence type="ECO:0000259" key="1">
    <source>
        <dbReference type="Pfam" id="PF12146"/>
    </source>
</evidence>
<protein>
    <submittedName>
        <fullName evidence="2">Lipoprotein, putative</fullName>
    </submittedName>
</protein>
<dbReference type="SUPFAM" id="SSF53474">
    <property type="entry name" value="alpha/beta-Hydrolases"/>
    <property type="match status" value="1"/>
</dbReference>
<proteinExistence type="predicted"/>
<dbReference type="InterPro" id="IPR029058">
    <property type="entry name" value="AB_hydrolase_fold"/>
</dbReference>
<dbReference type="PANTHER" id="PTHR12277">
    <property type="entry name" value="ALPHA/BETA HYDROLASE DOMAIN-CONTAINING PROTEIN"/>
    <property type="match status" value="1"/>
</dbReference>
<name>Q1N049_9GAMM</name>
<gene>
    <name evidence="2" type="ORF">RED65_08264</name>
</gene>
<evidence type="ECO:0000313" key="3">
    <source>
        <dbReference type="Proteomes" id="UP000004263"/>
    </source>
</evidence>
<dbReference type="PANTHER" id="PTHR12277:SF81">
    <property type="entry name" value="PROTEIN ABHD13"/>
    <property type="match status" value="1"/>
</dbReference>
<dbReference type="HOGENOM" id="CLU_029375_2_1_6"/>
<dbReference type="RefSeq" id="WP_007018889.1">
    <property type="nucleotide sequence ID" value="NZ_CH724119.1"/>
</dbReference>
<dbReference type="EMBL" id="AAQH01000015">
    <property type="protein sequence ID" value="EAT11668.1"/>
    <property type="molecule type" value="Genomic_DNA"/>
</dbReference>